<dbReference type="NCBIfam" id="NF033516">
    <property type="entry name" value="transpos_IS3"/>
    <property type="match status" value="1"/>
</dbReference>
<reference evidence="3 4" key="1">
    <citation type="submission" date="2019-10" db="EMBL/GenBank/DDBJ databases">
        <title>Draft genome sequences of Lactobacillus strains.</title>
        <authorList>
            <person name="Cho G.-S."/>
            <person name="Fagbemigun O."/>
            <person name="Brinks E."/>
            <person name="Franz C.M.A.P."/>
        </authorList>
    </citation>
    <scope>NUCLEOTIDE SEQUENCE [LARGE SCALE GENOMIC DNA]</scope>
    <source>
        <strain evidence="3 4">313</strain>
    </source>
</reference>
<dbReference type="AlphaFoldDB" id="A0A6A7K0W3"/>
<dbReference type="InterPro" id="IPR048020">
    <property type="entry name" value="Transpos_IS3"/>
</dbReference>
<evidence type="ECO:0000256" key="1">
    <source>
        <dbReference type="ARBA" id="ARBA00002286"/>
    </source>
</evidence>
<dbReference type="Pfam" id="PF00665">
    <property type="entry name" value="rve"/>
    <property type="match status" value="1"/>
</dbReference>
<evidence type="ECO:0000313" key="3">
    <source>
        <dbReference type="EMBL" id="MPW14135.1"/>
    </source>
</evidence>
<evidence type="ECO:0000259" key="2">
    <source>
        <dbReference type="PROSITE" id="PS50994"/>
    </source>
</evidence>
<dbReference type="InterPro" id="IPR036397">
    <property type="entry name" value="RNaseH_sf"/>
</dbReference>
<gene>
    <name evidence="3" type="ORF">GDZ32_03730</name>
</gene>
<dbReference type="InterPro" id="IPR050900">
    <property type="entry name" value="Transposase_IS3/IS150/IS904"/>
</dbReference>
<dbReference type="Proteomes" id="UP000430466">
    <property type="component" value="Unassembled WGS sequence"/>
</dbReference>
<dbReference type="InterPro" id="IPR025948">
    <property type="entry name" value="HTH-like_dom"/>
</dbReference>
<proteinExistence type="predicted"/>
<dbReference type="Gene3D" id="3.30.420.10">
    <property type="entry name" value="Ribonuclease H-like superfamily/Ribonuclease H"/>
    <property type="match status" value="1"/>
</dbReference>
<name>A0A6A7K0W3_LACHE</name>
<dbReference type="RefSeq" id="WP_152723686.1">
    <property type="nucleotide sequence ID" value="NZ_WHOE01000023.1"/>
</dbReference>
<dbReference type="SUPFAM" id="SSF53098">
    <property type="entry name" value="Ribonuclease H-like"/>
    <property type="match status" value="1"/>
</dbReference>
<dbReference type="EMBL" id="WHOE01000023">
    <property type="protein sequence ID" value="MPW14135.1"/>
    <property type="molecule type" value="Genomic_DNA"/>
</dbReference>
<sequence length="344" mass="40191">MPAGQPKQRQIAFKQKQKQALYNLIKECYQEYSWSIEWMCRQARIARSAYCKWLDHKPSQRELRDQKILERIKEIAKSNNSLFGSPKMTMALNNELAAGETKIYRRTVARLMCVNGIYTSKARFNKIYRYKASRPEETAENILHRNFNASSPNEKWCTDITEEKIPEIFQRIFLCTIFDLYDRFPVGYALSKHNDTALVNAALSNAWKKEPDSHAMLHSDRGFQFTRAPFKHELEEHGMSQSMSRVGRCIDNGPMEGWQGLIKEIRAVLYPNVNSYEKMKTAFKASIAYYIHHDPQERFNGKTAGQVRKEAKDNPDQAAAYPIKQDKRYIAFWKKIKAKKKQLV</sequence>
<comment type="caution">
    <text evidence="3">The sequence shown here is derived from an EMBL/GenBank/DDBJ whole genome shotgun (WGS) entry which is preliminary data.</text>
</comment>
<accession>A0A6A7K0W3</accession>
<dbReference type="GO" id="GO:0015074">
    <property type="term" value="P:DNA integration"/>
    <property type="evidence" value="ECO:0007669"/>
    <property type="project" value="InterPro"/>
</dbReference>
<dbReference type="InterPro" id="IPR001584">
    <property type="entry name" value="Integrase_cat-core"/>
</dbReference>
<comment type="function">
    <text evidence="1">Involved in the transposition of the insertion sequence.</text>
</comment>
<dbReference type="PROSITE" id="PS50994">
    <property type="entry name" value="INTEGRASE"/>
    <property type="match status" value="1"/>
</dbReference>
<dbReference type="PANTHER" id="PTHR46889:SF4">
    <property type="entry name" value="TRANSPOSASE INSO FOR INSERTION SEQUENCE ELEMENT IS911B-RELATED"/>
    <property type="match status" value="1"/>
</dbReference>
<feature type="domain" description="Integrase catalytic" evidence="2">
    <location>
        <begin position="148"/>
        <end position="312"/>
    </location>
</feature>
<organism evidence="3 4">
    <name type="scientific">Lactobacillus helveticus</name>
    <name type="common">Lactobacillus suntoryeus</name>
    <dbReference type="NCBI Taxonomy" id="1587"/>
    <lineage>
        <taxon>Bacteria</taxon>
        <taxon>Bacillati</taxon>
        <taxon>Bacillota</taxon>
        <taxon>Bacilli</taxon>
        <taxon>Lactobacillales</taxon>
        <taxon>Lactobacillaceae</taxon>
        <taxon>Lactobacillus</taxon>
    </lineage>
</organism>
<dbReference type="GO" id="GO:0003676">
    <property type="term" value="F:nucleic acid binding"/>
    <property type="evidence" value="ECO:0007669"/>
    <property type="project" value="InterPro"/>
</dbReference>
<protein>
    <submittedName>
        <fullName evidence="3">IS3 family transposase</fullName>
    </submittedName>
</protein>
<evidence type="ECO:0000313" key="4">
    <source>
        <dbReference type="Proteomes" id="UP000430466"/>
    </source>
</evidence>
<dbReference type="InterPro" id="IPR012337">
    <property type="entry name" value="RNaseH-like_sf"/>
</dbReference>
<dbReference type="PANTHER" id="PTHR46889">
    <property type="entry name" value="TRANSPOSASE INSF FOR INSERTION SEQUENCE IS3B-RELATED"/>
    <property type="match status" value="1"/>
</dbReference>
<dbReference type="Pfam" id="PF13276">
    <property type="entry name" value="HTH_21"/>
    <property type="match status" value="1"/>
</dbReference>